<accession>A0A9Q8TVN7</accession>
<dbReference type="Pfam" id="PF09335">
    <property type="entry name" value="VTT_dom"/>
    <property type="match status" value="1"/>
</dbReference>
<dbReference type="AlphaFoldDB" id="A0A9Q8TVN7"/>
<gene>
    <name evidence="9" type="ORF">M9393_02990</name>
    <name evidence="10" type="ORF">M9408_01835</name>
</gene>
<keyword evidence="5 7" id="KW-1133">Transmembrane helix</keyword>
<evidence type="ECO:0000313" key="10">
    <source>
        <dbReference type="EMBL" id="URJ32758.1"/>
    </source>
</evidence>
<comment type="similarity">
    <text evidence="2 7">Belongs to the DedA family.</text>
</comment>
<keyword evidence="6 7" id="KW-0472">Membrane</keyword>
<feature type="transmembrane region" description="Helical" evidence="7">
    <location>
        <begin position="53"/>
        <end position="81"/>
    </location>
</feature>
<dbReference type="EMBL" id="CP097763">
    <property type="protein sequence ID" value="URJ32758.1"/>
    <property type="molecule type" value="Genomic_DNA"/>
</dbReference>
<evidence type="ECO:0000259" key="8">
    <source>
        <dbReference type="Pfam" id="PF09335"/>
    </source>
</evidence>
<dbReference type="PANTHER" id="PTHR30353">
    <property type="entry name" value="INNER MEMBRANE PROTEIN DEDA-RELATED"/>
    <property type="match status" value="1"/>
</dbReference>
<organism evidence="9 11">
    <name type="scientific">Candidatus Blochmannia vicinus</name>
    <name type="common">nom. nud.</name>
    <dbReference type="NCBI Taxonomy" id="251540"/>
    <lineage>
        <taxon>Bacteria</taxon>
        <taxon>Pseudomonadati</taxon>
        <taxon>Pseudomonadota</taxon>
        <taxon>Gammaproteobacteria</taxon>
        <taxon>Enterobacterales</taxon>
        <taxon>Enterobacteriaceae</taxon>
        <taxon>ant endosymbionts</taxon>
        <taxon>Candidatus Blochmanniella</taxon>
    </lineage>
</organism>
<protein>
    <submittedName>
        <fullName evidence="9">DedA family protein</fullName>
    </submittedName>
</protein>
<evidence type="ECO:0000256" key="5">
    <source>
        <dbReference type="ARBA" id="ARBA00022989"/>
    </source>
</evidence>
<evidence type="ECO:0000256" key="4">
    <source>
        <dbReference type="ARBA" id="ARBA00022692"/>
    </source>
</evidence>
<keyword evidence="7" id="KW-0997">Cell inner membrane</keyword>
<evidence type="ECO:0000313" key="11">
    <source>
        <dbReference type="Proteomes" id="UP001056209"/>
    </source>
</evidence>
<dbReference type="Proteomes" id="UP001056622">
    <property type="component" value="Chromosome"/>
</dbReference>
<evidence type="ECO:0000313" key="12">
    <source>
        <dbReference type="Proteomes" id="UP001056622"/>
    </source>
</evidence>
<feature type="domain" description="VTT" evidence="8">
    <location>
        <begin position="48"/>
        <end position="172"/>
    </location>
</feature>
<dbReference type="InterPro" id="IPR032818">
    <property type="entry name" value="DedA-like"/>
</dbReference>
<keyword evidence="3" id="KW-1003">Cell membrane</keyword>
<dbReference type="InterPro" id="IPR032816">
    <property type="entry name" value="VTT_dom"/>
</dbReference>
<comment type="subcellular location">
    <subcellularLocation>
        <location evidence="7">Cell inner membrane</location>
        <topology evidence="7">Multi-pass membrane protein</topology>
    </subcellularLocation>
    <subcellularLocation>
        <location evidence="1">Cell membrane</location>
        <topology evidence="1">Multi-pass membrane protein</topology>
    </subcellularLocation>
</comment>
<keyword evidence="12" id="KW-1185">Reference proteome</keyword>
<keyword evidence="4 7" id="KW-0812">Transmembrane</keyword>
<feature type="transmembrane region" description="Helical" evidence="7">
    <location>
        <begin position="21"/>
        <end position="47"/>
    </location>
</feature>
<dbReference type="GO" id="GO:0005886">
    <property type="term" value="C:plasma membrane"/>
    <property type="evidence" value="ECO:0007669"/>
    <property type="project" value="UniProtKB-SubCell"/>
</dbReference>
<dbReference type="Proteomes" id="UP001056209">
    <property type="component" value="Chromosome"/>
</dbReference>
<sequence length="184" mass="20886">MDILKELLNIIWQNNITLFPSLRLALAIYSLVFIILFLENAILPAFFLPGDSLLIVLGVLIAKGILNFTATLGILTVAAGLGSWMSYLQGKFLENNKTIKSWLSFIPNKSYQRANRMIHKHGLSALFIGRFIVFVRTVLPTIAGVSGLSSFRFQLFNWISSFVWVFILIVLGFFLERLEFFYVS</sequence>
<evidence type="ECO:0000256" key="6">
    <source>
        <dbReference type="ARBA" id="ARBA00023136"/>
    </source>
</evidence>
<feature type="transmembrane region" description="Helical" evidence="7">
    <location>
        <begin position="123"/>
        <end position="143"/>
    </location>
</feature>
<evidence type="ECO:0000256" key="7">
    <source>
        <dbReference type="RuleBase" id="RU367016"/>
    </source>
</evidence>
<evidence type="ECO:0000256" key="2">
    <source>
        <dbReference type="ARBA" id="ARBA00010792"/>
    </source>
</evidence>
<feature type="transmembrane region" description="Helical" evidence="7">
    <location>
        <begin position="155"/>
        <end position="175"/>
    </location>
</feature>
<dbReference type="PANTHER" id="PTHR30353:SF11">
    <property type="entry name" value="INNER MEMBRANE PROTEIN YQJA"/>
    <property type="match status" value="1"/>
</dbReference>
<reference evidence="9" key="1">
    <citation type="submission" date="2022-05" db="EMBL/GenBank/DDBJ databases">
        <title>Impact of host demography and evolutionary history on endosymbiont molecular evolution: a test in carpenter ants (Genus Camponotus) and their Blochmannia endosymbionts.</title>
        <authorList>
            <person name="Manthey J.D."/>
            <person name="Giron J.C."/>
            <person name="Hruska J.P."/>
        </authorList>
    </citation>
    <scope>NUCLEOTIDE SEQUENCE</scope>
    <source>
        <strain evidence="10">C-005</strain>
        <strain evidence="9">C-039</strain>
    </source>
</reference>
<evidence type="ECO:0000256" key="1">
    <source>
        <dbReference type="ARBA" id="ARBA00004651"/>
    </source>
</evidence>
<evidence type="ECO:0000256" key="3">
    <source>
        <dbReference type="ARBA" id="ARBA00022475"/>
    </source>
</evidence>
<proteinExistence type="inferred from homology"/>
<evidence type="ECO:0000313" key="9">
    <source>
        <dbReference type="EMBL" id="URJ28113.1"/>
    </source>
</evidence>
<dbReference type="EMBL" id="CP097753">
    <property type="protein sequence ID" value="URJ28113.1"/>
    <property type="molecule type" value="Genomic_DNA"/>
</dbReference>
<name>A0A9Q8TVN7_9ENTR</name>
<dbReference type="RefSeq" id="WP_250248517.1">
    <property type="nucleotide sequence ID" value="NZ_CP097753.1"/>
</dbReference>